<evidence type="ECO:0000313" key="2">
    <source>
        <dbReference type="EMBL" id="OCH83664.1"/>
    </source>
</evidence>
<dbReference type="Proteomes" id="UP000250043">
    <property type="component" value="Unassembled WGS sequence"/>
</dbReference>
<dbReference type="EMBL" id="KV722883">
    <property type="protein sequence ID" value="OCH83664.1"/>
    <property type="molecule type" value="Genomic_DNA"/>
</dbReference>
<keyword evidence="3" id="KW-1185">Reference proteome</keyword>
<feature type="region of interest" description="Disordered" evidence="1">
    <location>
        <begin position="113"/>
        <end position="139"/>
    </location>
</feature>
<reference evidence="2 3" key="1">
    <citation type="submission" date="2016-07" db="EMBL/GenBank/DDBJ databases">
        <title>Draft genome of the white-rot fungus Obba rivulosa 3A-2.</title>
        <authorList>
            <consortium name="DOE Joint Genome Institute"/>
            <person name="Miettinen O."/>
            <person name="Riley R."/>
            <person name="Acob R."/>
            <person name="Barry K."/>
            <person name="Cullen D."/>
            <person name="De Vries R."/>
            <person name="Hainaut M."/>
            <person name="Hatakka A."/>
            <person name="Henrissat B."/>
            <person name="Hilden K."/>
            <person name="Kuo R."/>
            <person name="Labutti K."/>
            <person name="Lipzen A."/>
            <person name="Makela M.R."/>
            <person name="Sandor L."/>
            <person name="Spatafora J.W."/>
            <person name="Grigoriev I.V."/>
            <person name="Hibbett D.S."/>
        </authorList>
    </citation>
    <scope>NUCLEOTIDE SEQUENCE [LARGE SCALE GENOMIC DNA]</scope>
    <source>
        <strain evidence="2 3">3A-2</strain>
    </source>
</reference>
<sequence length="183" mass="20594">RFRAVPTFGSSTIRRFCNNVSAMKKLAGRDFEDMLQCIIPVFEGLLAREDDKIVLDLLFELVAWHAYAKLRLHTVSSLKSFEGATSTLGAALRKFKRTTCQRYETFELPSEEAARGRRNARQAAPGKQATKDKASSKRSLKQLNLSTAKLHTLGHYVRALILFGTTDNYTTQIVSVCAKYKDD</sequence>
<dbReference type="AlphaFoldDB" id="A0A8E2DFC8"/>
<accession>A0A8E2DFC8</accession>
<feature type="non-terminal residue" evidence="2">
    <location>
        <position position="183"/>
    </location>
</feature>
<organism evidence="2 3">
    <name type="scientific">Obba rivulosa</name>
    <dbReference type="NCBI Taxonomy" id="1052685"/>
    <lineage>
        <taxon>Eukaryota</taxon>
        <taxon>Fungi</taxon>
        <taxon>Dikarya</taxon>
        <taxon>Basidiomycota</taxon>
        <taxon>Agaricomycotina</taxon>
        <taxon>Agaricomycetes</taxon>
        <taxon>Polyporales</taxon>
        <taxon>Gelatoporiaceae</taxon>
        <taxon>Obba</taxon>
    </lineage>
</organism>
<name>A0A8E2DFC8_9APHY</name>
<evidence type="ECO:0000256" key="1">
    <source>
        <dbReference type="SAM" id="MobiDB-lite"/>
    </source>
</evidence>
<protein>
    <submittedName>
        <fullName evidence="2">Uncharacterized protein</fullName>
    </submittedName>
</protein>
<dbReference type="OrthoDB" id="3269417at2759"/>
<gene>
    <name evidence="2" type="ORF">OBBRIDRAFT_872907</name>
</gene>
<evidence type="ECO:0000313" key="3">
    <source>
        <dbReference type="Proteomes" id="UP000250043"/>
    </source>
</evidence>
<proteinExistence type="predicted"/>